<reference evidence="1 2" key="1">
    <citation type="submission" date="2021-02" db="EMBL/GenBank/DDBJ databases">
        <title>Variation within the Batrachochytrium salamandrivorans European outbreak.</title>
        <authorList>
            <person name="Kelly M."/>
            <person name="Pasmans F."/>
            <person name="Shea T.P."/>
            <person name="Munoz J.F."/>
            <person name="Carranza S."/>
            <person name="Cuomo C.A."/>
            <person name="Martel A."/>
        </authorList>
    </citation>
    <scope>NUCLEOTIDE SEQUENCE [LARGE SCALE GENOMIC DNA]</scope>
    <source>
        <strain evidence="1 2">AMFP18/2</strain>
    </source>
</reference>
<proteinExistence type="predicted"/>
<evidence type="ECO:0000313" key="2">
    <source>
        <dbReference type="Proteomes" id="UP001648503"/>
    </source>
</evidence>
<organism evidence="1 2">
    <name type="scientific">Batrachochytrium salamandrivorans</name>
    <dbReference type="NCBI Taxonomy" id="1357716"/>
    <lineage>
        <taxon>Eukaryota</taxon>
        <taxon>Fungi</taxon>
        <taxon>Fungi incertae sedis</taxon>
        <taxon>Chytridiomycota</taxon>
        <taxon>Chytridiomycota incertae sedis</taxon>
        <taxon>Chytridiomycetes</taxon>
        <taxon>Rhizophydiales</taxon>
        <taxon>Rhizophydiales incertae sedis</taxon>
        <taxon>Batrachochytrium</taxon>
    </lineage>
</organism>
<dbReference type="EMBL" id="JAFCIX010000015">
    <property type="protein sequence ID" value="KAH6601313.1"/>
    <property type="molecule type" value="Genomic_DNA"/>
</dbReference>
<keyword evidence="2" id="KW-1185">Reference proteome</keyword>
<gene>
    <name evidence="1" type="ORF">BASA50_001706</name>
</gene>
<protein>
    <submittedName>
        <fullName evidence="1">Uncharacterized protein</fullName>
    </submittedName>
</protein>
<sequence length="320" mass="36351">MFTKSYTRSIYPVVIGIGCIFALCASTAALPVSGDSPATDDLDFFDIAMNSQISHSWHEDALEMDDDDGESIWEMNNHAEQTSTGEHHIDASDSILKKEKETKESAQEFMEFINSVTTTPNVPTSVDVQLNDIDRHTHEALEVDLAQYQYSYQKCILELEGLSTLLQYTRKRMENRDLWDMEEEDSPHSKAMADENRQFLVDQLELESYYKLITAFYVTSNYSAHPFAHLVVECEQVVGHRIHSGLVPAIQKSRLRLLGRALDPGVENVYTWLRGGVLNGEADLDQQWLDGTVEHESMGTRHDNRVLAARLADFLQVAYR</sequence>
<dbReference type="Proteomes" id="UP001648503">
    <property type="component" value="Unassembled WGS sequence"/>
</dbReference>
<evidence type="ECO:0000313" key="1">
    <source>
        <dbReference type="EMBL" id="KAH6601313.1"/>
    </source>
</evidence>
<accession>A0ABQ8FNG8</accession>
<comment type="caution">
    <text evidence="1">The sequence shown here is derived from an EMBL/GenBank/DDBJ whole genome shotgun (WGS) entry which is preliminary data.</text>
</comment>
<dbReference type="PROSITE" id="PS51257">
    <property type="entry name" value="PROKAR_LIPOPROTEIN"/>
    <property type="match status" value="1"/>
</dbReference>
<name>A0ABQ8FNG8_9FUNG</name>